<dbReference type="EMBL" id="JAVRIC010000004">
    <property type="protein sequence ID" value="MDT0496491.1"/>
    <property type="molecule type" value="Genomic_DNA"/>
</dbReference>
<gene>
    <name evidence="1" type="ORF">RM530_03810</name>
</gene>
<evidence type="ECO:0000313" key="1">
    <source>
        <dbReference type="EMBL" id="MDT0496491.1"/>
    </source>
</evidence>
<name>A0ABU2WF39_9GAMM</name>
<organism evidence="1 2">
    <name type="scientific">Banduia mediterranea</name>
    <dbReference type="NCBI Taxonomy" id="3075609"/>
    <lineage>
        <taxon>Bacteria</taxon>
        <taxon>Pseudomonadati</taxon>
        <taxon>Pseudomonadota</taxon>
        <taxon>Gammaproteobacteria</taxon>
        <taxon>Nevskiales</taxon>
        <taxon>Algiphilaceae</taxon>
        <taxon>Banduia</taxon>
    </lineage>
</organism>
<evidence type="ECO:0008006" key="3">
    <source>
        <dbReference type="Google" id="ProtNLM"/>
    </source>
</evidence>
<keyword evidence="2" id="KW-1185">Reference proteome</keyword>
<dbReference type="RefSeq" id="WP_311363883.1">
    <property type="nucleotide sequence ID" value="NZ_JAVRIC010000004.1"/>
</dbReference>
<proteinExistence type="predicted"/>
<protein>
    <recommendedName>
        <fullName evidence="3">Transcriptional regulator</fullName>
    </recommendedName>
</protein>
<evidence type="ECO:0000313" key="2">
    <source>
        <dbReference type="Proteomes" id="UP001254608"/>
    </source>
</evidence>
<comment type="caution">
    <text evidence="1">The sequence shown here is derived from an EMBL/GenBank/DDBJ whole genome shotgun (WGS) entry which is preliminary data.</text>
</comment>
<reference evidence="1 2" key="1">
    <citation type="submission" date="2023-09" db="EMBL/GenBank/DDBJ databases">
        <authorList>
            <person name="Rey-Velasco X."/>
        </authorList>
    </citation>
    <scope>NUCLEOTIDE SEQUENCE [LARGE SCALE GENOMIC DNA]</scope>
    <source>
        <strain evidence="1 2">W345</strain>
    </source>
</reference>
<accession>A0ABU2WF39</accession>
<dbReference type="Proteomes" id="UP001254608">
    <property type="component" value="Unassembled WGS sequence"/>
</dbReference>
<sequence>MSTQWLDTAVAAWGEGMPDWVRVLATQCDASSQSTVAKALGYSGGIVGPVLRRTYTAGYDAVEARVRGAFLAATVSCPVLGEMALHVCLQHQRSQFAATNPTRVRLYRACRGGCPHSRLGRDRSEP</sequence>